<dbReference type="eggNOG" id="COG1670">
    <property type="taxonomic scope" value="Bacteria"/>
</dbReference>
<dbReference type="STRING" id="1128398.Curi_c23010"/>
<evidence type="ECO:0000256" key="2">
    <source>
        <dbReference type="ARBA" id="ARBA00023315"/>
    </source>
</evidence>
<dbReference type="SUPFAM" id="SSF55729">
    <property type="entry name" value="Acyl-CoA N-acyltransferases (Nat)"/>
    <property type="match status" value="1"/>
</dbReference>
<protein>
    <submittedName>
        <fullName evidence="5">Acetyltransferase, GNAT family</fullName>
    </submittedName>
</protein>
<evidence type="ECO:0000313" key="5">
    <source>
        <dbReference type="EMBL" id="AFS79303.1"/>
    </source>
</evidence>
<dbReference type="Gene3D" id="3.40.630.30">
    <property type="match status" value="1"/>
</dbReference>
<organism evidence="5 6">
    <name type="scientific">Gottschalkia acidurici (strain ATCC 7906 / DSM 604 / BCRC 14475 / CIP 104303 / KCTC 5404 / NCIMB 10678 / 9a)</name>
    <name type="common">Clostridium acidurici</name>
    <dbReference type="NCBI Taxonomy" id="1128398"/>
    <lineage>
        <taxon>Bacteria</taxon>
        <taxon>Bacillati</taxon>
        <taxon>Bacillota</taxon>
        <taxon>Tissierellia</taxon>
        <taxon>Tissierellales</taxon>
        <taxon>Gottschalkiaceae</taxon>
        <taxon>Gottschalkia</taxon>
    </lineage>
</organism>
<dbReference type="Pfam" id="PF13302">
    <property type="entry name" value="Acetyltransf_3"/>
    <property type="match status" value="1"/>
</dbReference>
<proteinExistence type="inferred from homology"/>
<accession>K0AZS8</accession>
<dbReference type="InterPro" id="IPR016181">
    <property type="entry name" value="Acyl_CoA_acyltransferase"/>
</dbReference>
<dbReference type="PANTHER" id="PTHR43792">
    <property type="entry name" value="GNAT FAMILY, PUTATIVE (AFU_ORTHOLOGUE AFUA_3G00765)-RELATED-RELATED"/>
    <property type="match status" value="1"/>
</dbReference>
<keyword evidence="6" id="KW-1185">Reference proteome</keyword>
<keyword evidence="1" id="KW-0808">Transferase</keyword>
<gene>
    <name evidence="5" type="ordered locus">Curi_c23010</name>
</gene>
<sequence length="179" mass="21201">MKRLETERLKLREWKESDSKDLFEYASSDLVGPNAGWKPHKDENESQEIIKMFIQAGDTCAIELKSENKVIGGIGIHKRNPDDSLKDLKQRELGFVLNPKYWGNGYIPEAVERMIEYGFKELDLDLIWCGHYDFNERSKRVCQKCGFKYKFNRNEKIKLLDNKEVNILYYNLSKKDYDY</sequence>
<dbReference type="PROSITE" id="PS51186">
    <property type="entry name" value="GNAT"/>
    <property type="match status" value="1"/>
</dbReference>
<dbReference type="HOGENOM" id="CLU_013985_3_6_9"/>
<evidence type="ECO:0000313" key="6">
    <source>
        <dbReference type="Proteomes" id="UP000006094"/>
    </source>
</evidence>
<evidence type="ECO:0000256" key="1">
    <source>
        <dbReference type="ARBA" id="ARBA00022679"/>
    </source>
</evidence>
<dbReference type="Proteomes" id="UP000006094">
    <property type="component" value="Chromosome"/>
</dbReference>
<dbReference type="GO" id="GO:0008999">
    <property type="term" value="F:protein-N-terminal-alanine acetyltransferase activity"/>
    <property type="evidence" value="ECO:0007669"/>
    <property type="project" value="TreeGrafter"/>
</dbReference>
<dbReference type="InterPro" id="IPR051531">
    <property type="entry name" value="N-acetyltransferase"/>
</dbReference>
<keyword evidence="2" id="KW-0012">Acyltransferase</keyword>
<evidence type="ECO:0000256" key="3">
    <source>
        <dbReference type="ARBA" id="ARBA00038502"/>
    </source>
</evidence>
<dbReference type="GO" id="GO:0005737">
    <property type="term" value="C:cytoplasm"/>
    <property type="evidence" value="ECO:0007669"/>
    <property type="project" value="TreeGrafter"/>
</dbReference>
<dbReference type="EMBL" id="CP003326">
    <property type="protein sequence ID" value="AFS79303.1"/>
    <property type="molecule type" value="Genomic_DNA"/>
</dbReference>
<feature type="domain" description="N-acetyltransferase" evidence="4">
    <location>
        <begin position="9"/>
        <end position="166"/>
    </location>
</feature>
<dbReference type="OrthoDB" id="9785602at2"/>
<name>K0AZS8_GOTA9</name>
<dbReference type="AlphaFoldDB" id="K0AZS8"/>
<evidence type="ECO:0000259" key="4">
    <source>
        <dbReference type="PROSITE" id="PS51186"/>
    </source>
</evidence>
<comment type="similarity">
    <text evidence="3">Belongs to the acetyltransferase family. RimJ subfamily.</text>
</comment>
<dbReference type="KEGG" id="cad:Curi_c23010"/>
<dbReference type="RefSeq" id="WP_014968438.1">
    <property type="nucleotide sequence ID" value="NC_018664.1"/>
</dbReference>
<dbReference type="InterPro" id="IPR000182">
    <property type="entry name" value="GNAT_dom"/>
</dbReference>
<reference evidence="5 6" key="1">
    <citation type="journal article" date="2012" name="PLoS ONE">
        <title>The purine-utilizing bacterium Clostridium acidurici 9a: a genome-guided metabolic reconsideration.</title>
        <authorList>
            <person name="Hartwich K."/>
            <person name="Poehlein A."/>
            <person name="Daniel R."/>
        </authorList>
    </citation>
    <scope>NUCLEOTIDE SEQUENCE [LARGE SCALE GENOMIC DNA]</scope>
    <source>
        <strain evidence="6">ATCC 7906 / DSM 604 / BCRC 14475 / CIP 104303 / KCTC 5404 / NCIMB 10678 / 9a</strain>
    </source>
</reference>
<dbReference type="PANTHER" id="PTHR43792:SF8">
    <property type="entry name" value="[RIBOSOMAL PROTEIN US5]-ALANINE N-ACETYLTRANSFERASE"/>
    <property type="match status" value="1"/>
</dbReference>